<sequence>MSLSQTRTTTVELQHRNLDDPNTESGQEIVYQQLKPADGGLDAWKVLIAAFLFEALMWGFPVCFGVFQEYYSHVPAFAGKNVAIIGTVAQGLVYVLAPLSTALVKRFPKFQRHFIWAGWIVCIVALGAGSLATQLAGLVATQGLMYGLGFVTLYWPIVSMVNEWWVARKGFAFGLIMGAAGAAGAILPFVFQALLNRYGYKTTLQATAVAMVILTGPLIAFCKPRLPASEQSTLAHMDWSFSKDVYFWTYTISTTIQGLGLFFPSIFLASYATDIGLNNMMGALLLSVLAVAQFAGQCVFGALSDRQSFSVTVLAMICSVMAAMAAFLLWGFGKSLVMLLFFSIVFGFFGYGFSSMRSAMARRITNDPTTLMALQSILNGSLGWGNILVGPISAKLIHNSKNKGGYGLSKYEDLIYFTGSCMLGSAVVLLLPYFRLLPRRM</sequence>
<dbReference type="AlphaFoldDB" id="A0A0D1YF40"/>
<evidence type="ECO:0000256" key="2">
    <source>
        <dbReference type="ARBA" id="ARBA00006727"/>
    </source>
</evidence>
<proteinExistence type="inferred from homology"/>
<feature type="region of interest" description="Disordered" evidence="3">
    <location>
        <begin position="1"/>
        <end position="23"/>
    </location>
</feature>
<feature type="transmembrane region" description="Helical" evidence="4">
    <location>
        <begin position="114"/>
        <end position="132"/>
    </location>
</feature>
<feature type="transmembrane region" description="Helical" evidence="4">
    <location>
        <begin position="336"/>
        <end position="353"/>
    </location>
</feature>
<dbReference type="Gene3D" id="1.20.1250.20">
    <property type="entry name" value="MFS general substrate transporter like domains"/>
    <property type="match status" value="2"/>
</dbReference>
<feature type="transmembrane region" description="Helical" evidence="4">
    <location>
        <begin position="82"/>
        <end position="102"/>
    </location>
</feature>
<dbReference type="GeneID" id="27316894"/>
<dbReference type="GO" id="GO:0016020">
    <property type="term" value="C:membrane"/>
    <property type="evidence" value="ECO:0007669"/>
    <property type="project" value="UniProtKB-SubCell"/>
</dbReference>
<dbReference type="VEuPathDB" id="FungiDB:PV09_08921"/>
<evidence type="ECO:0000313" key="6">
    <source>
        <dbReference type="EMBL" id="KIV99376.1"/>
    </source>
</evidence>
<dbReference type="HOGENOM" id="CLU_001265_1_2_1"/>
<dbReference type="OrthoDB" id="2213137at2759"/>
<evidence type="ECO:0000256" key="4">
    <source>
        <dbReference type="SAM" id="Phobius"/>
    </source>
</evidence>
<dbReference type="InterPro" id="IPR050327">
    <property type="entry name" value="Proton-linked_MCT"/>
</dbReference>
<feature type="transmembrane region" description="Helical" evidence="4">
    <location>
        <begin position="414"/>
        <end position="434"/>
    </location>
</feature>
<evidence type="ECO:0000256" key="3">
    <source>
        <dbReference type="SAM" id="MobiDB-lite"/>
    </source>
</evidence>
<organism evidence="6 7">
    <name type="scientific">Verruconis gallopava</name>
    <dbReference type="NCBI Taxonomy" id="253628"/>
    <lineage>
        <taxon>Eukaryota</taxon>
        <taxon>Fungi</taxon>
        <taxon>Dikarya</taxon>
        <taxon>Ascomycota</taxon>
        <taxon>Pezizomycotina</taxon>
        <taxon>Dothideomycetes</taxon>
        <taxon>Pleosporomycetidae</taxon>
        <taxon>Venturiales</taxon>
        <taxon>Sympoventuriaceae</taxon>
        <taxon>Verruconis</taxon>
    </lineage>
</organism>
<dbReference type="InterPro" id="IPR011701">
    <property type="entry name" value="MFS"/>
</dbReference>
<comment type="subcellular location">
    <subcellularLocation>
        <location evidence="1">Membrane</location>
        <topology evidence="1">Multi-pass membrane protein</topology>
    </subcellularLocation>
</comment>
<feature type="transmembrane region" description="Helical" evidence="4">
    <location>
        <begin position="138"/>
        <end position="158"/>
    </location>
</feature>
<keyword evidence="4" id="KW-0472">Membrane</keyword>
<dbReference type="GO" id="GO:0022857">
    <property type="term" value="F:transmembrane transporter activity"/>
    <property type="evidence" value="ECO:0007669"/>
    <property type="project" value="InterPro"/>
</dbReference>
<gene>
    <name evidence="6" type="ORF">PV09_08921</name>
</gene>
<dbReference type="PANTHER" id="PTHR11360">
    <property type="entry name" value="MONOCARBOXYLATE TRANSPORTER"/>
    <property type="match status" value="1"/>
</dbReference>
<feature type="transmembrane region" description="Helical" evidence="4">
    <location>
        <begin position="280"/>
        <end position="302"/>
    </location>
</feature>
<keyword evidence="7" id="KW-1185">Reference proteome</keyword>
<dbReference type="RefSeq" id="XP_016209246.1">
    <property type="nucleotide sequence ID" value="XM_016362897.1"/>
</dbReference>
<protein>
    <recommendedName>
        <fullName evidence="5">Major facilitator superfamily (MFS) profile domain-containing protein</fullName>
    </recommendedName>
</protein>
<feature type="transmembrane region" description="Helical" evidence="4">
    <location>
        <begin position="203"/>
        <end position="224"/>
    </location>
</feature>
<feature type="transmembrane region" description="Helical" evidence="4">
    <location>
        <begin position="170"/>
        <end position="191"/>
    </location>
</feature>
<dbReference type="InterPro" id="IPR020846">
    <property type="entry name" value="MFS_dom"/>
</dbReference>
<keyword evidence="4" id="KW-0812">Transmembrane</keyword>
<dbReference type="PANTHER" id="PTHR11360:SF287">
    <property type="entry name" value="MFS MONOCARBOXYLATE TRANSPORTER"/>
    <property type="match status" value="1"/>
</dbReference>
<name>A0A0D1YF40_9PEZI</name>
<dbReference type="Proteomes" id="UP000053259">
    <property type="component" value="Unassembled WGS sequence"/>
</dbReference>
<feature type="compositionally biased region" description="Polar residues" evidence="3">
    <location>
        <begin position="1"/>
        <end position="12"/>
    </location>
</feature>
<comment type="similarity">
    <text evidence="2">Belongs to the major facilitator superfamily. Monocarboxylate porter (TC 2.A.1.13) family.</text>
</comment>
<dbReference type="PROSITE" id="PS50850">
    <property type="entry name" value="MFS"/>
    <property type="match status" value="1"/>
</dbReference>
<keyword evidence="4" id="KW-1133">Transmembrane helix</keyword>
<dbReference type="InterPro" id="IPR036259">
    <property type="entry name" value="MFS_trans_sf"/>
</dbReference>
<evidence type="ECO:0000313" key="7">
    <source>
        <dbReference type="Proteomes" id="UP000053259"/>
    </source>
</evidence>
<evidence type="ECO:0000259" key="5">
    <source>
        <dbReference type="PROSITE" id="PS50850"/>
    </source>
</evidence>
<dbReference type="Pfam" id="PF07690">
    <property type="entry name" value="MFS_1"/>
    <property type="match status" value="1"/>
</dbReference>
<feature type="domain" description="Major facilitator superfamily (MFS) profile" evidence="5">
    <location>
        <begin position="246"/>
        <end position="441"/>
    </location>
</feature>
<feature type="transmembrane region" description="Helical" evidence="4">
    <location>
        <begin position="245"/>
        <end position="268"/>
    </location>
</feature>
<feature type="transmembrane region" description="Helical" evidence="4">
    <location>
        <begin position="309"/>
        <end position="330"/>
    </location>
</feature>
<feature type="transmembrane region" description="Helical" evidence="4">
    <location>
        <begin position="46"/>
        <end position="67"/>
    </location>
</feature>
<reference evidence="6 7" key="1">
    <citation type="submission" date="2015-01" db="EMBL/GenBank/DDBJ databases">
        <title>The Genome Sequence of Ochroconis gallopava CBS43764.</title>
        <authorList>
            <consortium name="The Broad Institute Genomics Platform"/>
            <person name="Cuomo C."/>
            <person name="de Hoog S."/>
            <person name="Gorbushina A."/>
            <person name="Stielow B."/>
            <person name="Teixiera M."/>
            <person name="Abouelleil A."/>
            <person name="Chapman S.B."/>
            <person name="Priest M."/>
            <person name="Young S.K."/>
            <person name="Wortman J."/>
            <person name="Nusbaum C."/>
            <person name="Birren B."/>
        </authorList>
    </citation>
    <scope>NUCLEOTIDE SEQUENCE [LARGE SCALE GENOMIC DNA]</scope>
    <source>
        <strain evidence="6 7">CBS 43764</strain>
    </source>
</reference>
<dbReference type="SUPFAM" id="SSF103473">
    <property type="entry name" value="MFS general substrate transporter"/>
    <property type="match status" value="1"/>
</dbReference>
<dbReference type="InParanoid" id="A0A0D1YF40"/>
<feature type="transmembrane region" description="Helical" evidence="4">
    <location>
        <begin position="373"/>
        <end position="394"/>
    </location>
</feature>
<dbReference type="EMBL" id="KN847578">
    <property type="protein sequence ID" value="KIV99376.1"/>
    <property type="molecule type" value="Genomic_DNA"/>
</dbReference>
<evidence type="ECO:0000256" key="1">
    <source>
        <dbReference type="ARBA" id="ARBA00004141"/>
    </source>
</evidence>
<accession>A0A0D1YF40</accession>